<dbReference type="EMBL" id="GBRH01255837">
    <property type="protein sequence ID" value="JAD42058.1"/>
    <property type="molecule type" value="Transcribed_RNA"/>
</dbReference>
<dbReference type="AlphaFoldDB" id="A0A0A8ZWE4"/>
<reference evidence="2" key="2">
    <citation type="journal article" date="2015" name="Data Brief">
        <title>Shoot transcriptome of the giant reed, Arundo donax.</title>
        <authorList>
            <person name="Barrero R.A."/>
            <person name="Guerrero F.D."/>
            <person name="Moolhuijzen P."/>
            <person name="Goolsby J.A."/>
            <person name="Tidwell J."/>
            <person name="Bellgard S.E."/>
            <person name="Bellgard M.I."/>
        </authorList>
    </citation>
    <scope>NUCLEOTIDE SEQUENCE</scope>
    <source>
        <tissue evidence="2">Shoot tissue taken approximately 20 cm above the soil surface</tissue>
    </source>
</reference>
<name>A0A0A8ZWE4_ARUDO</name>
<evidence type="ECO:0000313" key="2">
    <source>
        <dbReference type="EMBL" id="JAD42058.1"/>
    </source>
</evidence>
<protein>
    <submittedName>
        <fullName evidence="2">Uncharacterized protein</fullName>
    </submittedName>
</protein>
<accession>A0A0A8ZWE4</accession>
<evidence type="ECO:0000256" key="1">
    <source>
        <dbReference type="SAM" id="MobiDB-lite"/>
    </source>
</evidence>
<proteinExistence type="predicted"/>
<feature type="compositionally biased region" description="Basic and acidic residues" evidence="1">
    <location>
        <begin position="1"/>
        <end position="11"/>
    </location>
</feature>
<sequence>MERARPRRAEEGAAGGPGRNC</sequence>
<feature type="region of interest" description="Disordered" evidence="1">
    <location>
        <begin position="1"/>
        <end position="21"/>
    </location>
</feature>
<organism evidence="2">
    <name type="scientific">Arundo donax</name>
    <name type="common">Giant reed</name>
    <name type="synonym">Donax arundinaceus</name>
    <dbReference type="NCBI Taxonomy" id="35708"/>
    <lineage>
        <taxon>Eukaryota</taxon>
        <taxon>Viridiplantae</taxon>
        <taxon>Streptophyta</taxon>
        <taxon>Embryophyta</taxon>
        <taxon>Tracheophyta</taxon>
        <taxon>Spermatophyta</taxon>
        <taxon>Magnoliopsida</taxon>
        <taxon>Liliopsida</taxon>
        <taxon>Poales</taxon>
        <taxon>Poaceae</taxon>
        <taxon>PACMAD clade</taxon>
        <taxon>Arundinoideae</taxon>
        <taxon>Arundineae</taxon>
        <taxon>Arundo</taxon>
    </lineage>
</organism>
<reference evidence="2" key="1">
    <citation type="submission" date="2014-09" db="EMBL/GenBank/DDBJ databases">
        <authorList>
            <person name="Magalhaes I.L.F."/>
            <person name="Oliveira U."/>
            <person name="Santos F.R."/>
            <person name="Vidigal T.H.D.A."/>
            <person name="Brescovit A.D."/>
            <person name="Santos A.J."/>
        </authorList>
    </citation>
    <scope>NUCLEOTIDE SEQUENCE</scope>
    <source>
        <tissue evidence="2">Shoot tissue taken approximately 20 cm above the soil surface</tissue>
    </source>
</reference>